<dbReference type="SUPFAM" id="SSF53807">
    <property type="entry name" value="Helical backbone' metal receptor"/>
    <property type="match status" value="1"/>
</dbReference>
<evidence type="ECO:0000256" key="6">
    <source>
        <dbReference type="SAM" id="SignalP"/>
    </source>
</evidence>
<feature type="chain" id="PRO_5002486971" evidence="6">
    <location>
        <begin position="19"/>
        <end position="297"/>
    </location>
</feature>
<evidence type="ECO:0000256" key="1">
    <source>
        <dbReference type="ARBA" id="ARBA00004196"/>
    </source>
</evidence>
<dbReference type="Proteomes" id="UP000033632">
    <property type="component" value="Unassembled WGS sequence"/>
</dbReference>
<dbReference type="CDD" id="cd01140">
    <property type="entry name" value="FatB"/>
    <property type="match status" value="1"/>
</dbReference>
<comment type="caution">
    <text evidence="8">The sequence shown here is derived from an EMBL/GenBank/DDBJ whole genome shotgun (WGS) entry which is preliminary data.</text>
</comment>
<dbReference type="PANTHER" id="PTHR30532:SF28">
    <property type="entry name" value="PETROBACTIN-BINDING PROTEIN YCLQ"/>
    <property type="match status" value="1"/>
</dbReference>
<name>A0A0F5FWK1_9HYPH</name>
<comment type="subcellular location">
    <subcellularLocation>
        <location evidence="1">Cell envelope</location>
    </subcellularLocation>
</comment>
<dbReference type="PROSITE" id="PS50983">
    <property type="entry name" value="FE_B12_PBP"/>
    <property type="match status" value="1"/>
</dbReference>
<keyword evidence="3" id="KW-0813">Transport</keyword>
<comment type="similarity">
    <text evidence="2">Belongs to the bacterial solute-binding protein 8 family.</text>
</comment>
<keyword evidence="4" id="KW-0408">Iron</keyword>
<dbReference type="EMBL" id="JZEX01000046">
    <property type="protein sequence ID" value="KKB13203.1"/>
    <property type="molecule type" value="Genomic_DNA"/>
</dbReference>
<keyword evidence="5 6" id="KW-0732">Signal</keyword>
<accession>A0A0F5FWK1</accession>
<evidence type="ECO:0000256" key="5">
    <source>
        <dbReference type="ARBA" id="ARBA00022729"/>
    </source>
</evidence>
<keyword evidence="4" id="KW-0410">Iron transport</keyword>
<dbReference type="PATRIC" id="fig|443610.3.peg.3162"/>
<proteinExistence type="inferred from homology"/>
<keyword evidence="4" id="KW-0406">Ion transport</keyword>
<protein>
    <submittedName>
        <fullName evidence="8">Iron ABC transporter substrate-binding protein</fullName>
    </submittedName>
</protein>
<dbReference type="GO" id="GO:1901678">
    <property type="term" value="P:iron coordination entity transport"/>
    <property type="evidence" value="ECO:0007669"/>
    <property type="project" value="UniProtKB-ARBA"/>
</dbReference>
<dbReference type="AlphaFoldDB" id="A0A0F5FWK1"/>
<dbReference type="InterPro" id="IPR051313">
    <property type="entry name" value="Bact_iron-sidero_bind"/>
</dbReference>
<dbReference type="STRING" id="443610.VE25_03410"/>
<dbReference type="PANTHER" id="PTHR30532">
    <property type="entry name" value="IRON III DICITRATE-BINDING PERIPLASMIC PROTEIN"/>
    <property type="match status" value="1"/>
</dbReference>
<dbReference type="InterPro" id="IPR002491">
    <property type="entry name" value="ABC_transptr_periplasmic_BD"/>
</dbReference>
<evidence type="ECO:0000259" key="7">
    <source>
        <dbReference type="PROSITE" id="PS50983"/>
    </source>
</evidence>
<keyword evidence="9" id="KW-1185">Reference proteome</keyword>
<evidence type="ECO:0000256" key="2">
    <source>
        <dbReference type="ARBA" id="ARBA00008814"/>
    </source>
</evidence>
<dbReference type="InterPro" id="IPR033870">
    <property type="entry name" value="FatB"/>
</dbReference>
<dbReference type="Gene3D" id="3.40.50.1980">
    <property type="entry name" value="Nitrogenase molybdenum iron protein domain"/>
    <property type="match status" value="2"/>
</dbReference>
<sequence>MTLFSAAAFALAASAAFAQEITVTHAQGETVLPDTPAKVITFDIASLDTLDALGVEIIGLPGTNLPEYLSKYSGEDYLKVGTLFEPDYEAVAAAEPDLIIVAGRSSAAYPELARIAPTVDLSNDWADFEGSVKRNSQVLGEIFGKTAEIEEMIAEFDARKAEVQAAAADAGTGLVVLTSGGEVTAYGPGSRFGWIHETAGVAPAIEDVEAATHGDAISFEFILETNPDWLFVIDREAATAEGGAAAQAVLDNELVAQTTAWSQGQVVYIDPVRSYIVNGGLPALTYLIDQVGDALAE</sequence>
<organism evidence="8 9">
    <name type="scientific">Devosia geojensis</name>
    <dbReference type="NCBI Taxonomy" id="443610"/>
    <lineage>
        <taxon>Bacteria</taxon>
        <taxon>Pseudomonadati</taxon>
        <taxon>Pseudomonadota</taxon>
        <taxon>Alphaproteobacteria</taxon>
        <taxon>Hyphomicrobiales</taxon>
        <taxon>Devosiaceae</taxon>
        <taxon>Devosia</taxon>
    </lineage>
</organism>
<evidence type="ECO:0000256" key="3">
    <source>
        <dbReference type="ARBA" id="ARBA00022448"/>
    </source>
</evidence>
<evidence type="ECO:0000313" key="8">
    <source>
        <dbReference type="EMBL" id="KKB13203.1"/>
    </source>
</evidence>
<dbReference type="GO" id="GO:0030288">
    <property type="term" value="C:outer membrane-bounded periplasmic space"/>
    <property type="evidence" value="ECO:0007669"/>
    <property type="project" value="TreeGrafter"/>
</dbReference>
<evidence type="ECO:0000313" key="9">
    <source>
        <dbReference type="Proteomes" id="UP000033632"/>
    </source>
</evidence>
<feature type="domain" description="Fe/B12 periplasmic-binding" evidence="7">
    <location>
        <begin position="38"/>
        <end position="297"/>
    </location>
</feature>
<dbReference type="Pfam" id="PF01497">
    <property type="entry name" value="Peripla_BP_2"/>
    <property type="match status" value="1"/>
</dbReference>
<evidence type="ECO:0000256" key="4">
    <source>
        <dbReference type="ARBA" id="ARBA00022496"/>
    </source>
</evidence>
<feature type="signal peptide" evidence="6">
    <location>
        <begin position="1"/>
        <end position="18"/>
    </location>
</feature>
<reference evidence="8 9" key="1">
    <citation type="submission" date="2015-03" db="EMBL/GenBank/DDBJ databases">
        <authorList>
            <person name="Hassan Y.I."/>
            <person name="Lepp D."/>
            <person name="Li X.-Z."/>
            <person name="Zhou T."/>
        </authorList>
    </citation>
    <scope>NUCLEOTIDE SEQUENCE [LARGE SCALE GENOMIC DNA]</scope>
    <source>
        <strain evidence="8 9">BD-c194</strain>
    </source>
</reference>
<gene>
    <name evidence="8" type="ORF">VE25_03410</name>
</gene>